<reference evidence="5" key="1">
    <citation type="submission" date="2022-07" db="EMBL/GenBank/DDBJ databases">
        <title>Taxonomy of Aspergillus series Nigri: significant species reduction supported by multi-species coalescent approaches.</title>
        <authorList>
            <person name="Bian C."/>
            <person name="Kusuya Y."/>
            <person name="Sklenar F."/>
            <person name="D'hooge E."/>
            <person name="Yaguchi T."/>
            <person name="Takahashi H."/>
            <person name="Hubka V."/>
        </authorList>
    </citation>
    <scope>NUCLEOTIDE SEQUENCE</scope>
    <source>
        <strain evidence="5">CBS 733.88</strain>
    </source>
</reference>
<dbReference type="InterPro" id="IPR008949">
    <property type="entry name" value="Isoprenoid_synthase_dom_sf"/>
</dbReference>
<proteinExistence type="inferred from homology"/>
<evidence type="ECO:0000256" key="3">
    <source>
        <dbReference type="ARBA" id="ARBA00022842"/>
    </source>
</evidence>
<keyword evidence="3" id="KW-0460">Magnesium</keyword>
<keyword evidence="2" id="KW-0479">Metal-binding</keyword>
<dbReference type="EMBL" id="BROQ01000096">
    <property type="protein sequence ID" value="GKZ24836.1"/>
    <property type="molecule type" value="Genomic_DNA"/>
</dbReference>
<dbReference type="Pfam" id="PF00348">
    <property type="entry name" value="polyprenyl_synt"/>
    <property type="match status" value="1"/>
</dbReference>
<dbReference type="InterPro" id="IPR000092">
    <property type="entry name" value="Polyprenyl_synt"/>
</dbReference>
<accession>A0A9W5YZ67</accession>
<evidence type="ECO:0000256" key="1">
    <source>
        <dbReference type="ARBA" id="ARBA00022679"/>
    </source>
</evidence>
<keyword evidence="1 4" id="KW-0808">Transferase</keyword>
<evidence type="ECO:0000256" key="4">
    <source>
        <dbReference type="RuleBase" id="RU004466"/>
    </source>
</evidence>
<evidence type="ECO:0000313" key="6">
    <source>
        <dbReference type="Proteomes" id="UP001143548"/>
    </source>
</evidence>
<evidence type="ECO:0000256" key="2">
    <source>
        <dbReference type="ARBA" id="ARBA00022723"/>
    </source>
</evidence>
<dbReference type="GO" id="GO:0046165">
    <property type="term" value="P:alcohol biosynthetic process"/>
    <property type="evidence" value="ECO:0007669"/>
    <property type="project" value="UniProtKB-ARBA"/>
</dbReference>
<dbReference type="SUPFAM" id="SSF48576">
    <property type="entry name" value="Terpenoid synthases"/>
    <property type="match status" value="1"/>
</dbReference>
<name>A0A9W5YZ67_9EURO</name>
<gene>
    <name evidence="5" type="ORF">AbraCBS73388_011845</name>
</gene>
<comment type="caution">
    <text evidence="5">The sequence shown here is derived from an EMBL/GenBank/DDBJ whole genome shotgun (WGS) entry which is preliminary data.</text>
</comment>
<dbReference type="Proteomes" id="UP001143548">
    <property type="component" value="Unassembled WGS sequence"/>
</dbReference>
<evidence type="ECO:0000313" key="5">
    <source>
        <dbReference type="EMBL" id="GKZ24836.1"/>
    </source>
</evidence>
<organism evidence="5 6">
    <name type="scientific">Aspergillus brasiliensis</name>
    <dbReference type="NCBI Taxonomy" id="319629"/>
    <lineage>
        <taxon>Eukaryota</taxon>
        <taxon>Fungi</taxon>
        <taxon>Dikarya</taxon>
        <taxon>Ascomycota</taxon>
        <taxon>Pezizomycotina</taxon>
        <taxon>Eurotiomycetes</taxon>
        <taxon>Eurotiomycetidae</taxon>
        <taxon>Eurotiales</taxon>
        <taxon>Aspergillaceae</taxon>
        <taxon>Aspergillus</taxon>
        <taxon>Aspergillus subgen. Circumdati</taxon>
    </lineage>
</organism>
<sequence>MGFQGTAIFTGLTSHFKRSKSLSRRKRSSWSSKFSPKASEASLKKQAVPNKGEASCPFERGLSIYGHHHFAKFFNHLNPELETADPRYYELALDLMDALHMGGMLVDDVVDDSEFRKGHQAAHLLFGKNETVNRAYTRIFEALAKVAEHRPAVLRLVMNDIYEIHNGQDISLVWRRDGLPEMDKATALSTYRQMAYWKTGAIFRAIGHLVFGDESRDEIFTRFAWCCHLQNDCKNIYSSDYVSAKGGYVEDLKNGEYTMPIILALFASPEVSGPVRKALEETDSPNRDQLLKDGSIALQNRQVRDVCLSELEELKGSLAEFASIWGRDEKMDAAV</sequence>
<comment type="similarity">
    <text evidence="4">Belongs to the FPP/GGPP synthase family.</text>
</comment>
<protein>
    <submittedName>
        <fullName evidence="5">Uncharacterized protein</fullName>
    </submittedName>
</protein>
<dbReference type="GO" id="GO:0043386">
    <property type="term" value="P:mycotoxin biosynthetic process"/>
    <property type="evidence" value="ECO:0007669"/>
    <property type="project" value="UniProtKB-ARBA"/>
</dbReference>
<dbReference type="GO" id="GO:0046872">
    <property type="term" value="F:metal ion binding"/>
    <property type="evidence" value="ECO:0007669"/>
    <property type="project" value="UniProtKB-KW"/>
</dbReference>
<dbReference type="CDD" id="cd00867">
    <property type="entry name" value="Trans_IPPS"/>
    <property type="match status" value="1"/>
</dbReference>
<dbReference type="PANTHER" id="PTHR12001:SF44">
    <property type="entry name" value="GERANYLGERANYL PYROPHOSPHATE SYNTHASE"/>
    <property type="match status" value="1"/>
</dbReference>
<dbReference type="Gene3D" id="1.10.600.10">
    <property type="entry name" value="Farnesyl Diphosphate Synthase"/>
    <property type="match status" value="1"/>
</dbReference>
<dbReference type="AlphaFoldDB" id="A0A9W5YZ67"/>
<dbReference type="PANTHER" id="PTHR12001">
    <property type="entry name" value="GERANYLGERANYL PYROPHOSPHATE SYNTHASE"/>
    <property type="match status" value="1"/>
</dbReference>
<dbReference type="GO" id="GO:0008299">
    <property type="term" value="P:isoprenoid biosynthetic process"/>
    <property type="evidence" value="ECO:0007669"/>
    <property type="project" value="InterPro"/>
</dbReference>
<dbReference type="GO" id="GO:0004659">
    <property type="term" value="F:prenyltransferase activity"/>
    <property type="evidence" value="ECO:0007669"/>
    <property type="project" value="InterPro"/>
</dbReference>